<dbReference type="SUPFAM" id="SSF51905">
    <property type="entry name" value="FAD/NAD(P)-binding domain"/>
    <property type="match status" value="1"/>
</dbReference>
<evidence type="ECO:0000313" key="5">
    <source>
        <dbReference type="EMBL" id="MEC5386166.1"/>
    </source>
</evidence>
<dbReference type="PRINTS" id="PR00411">
    <property type="entry name" value="PNDRDTASEI"/>
</dbReference>
<dbReference type="Pfam" id="PF00890">
    <property type="entry name" value="FAD_binding_2"/>
    <property type="match status" value="2"/>
</dbReference>
<feature type="domain" description="FAD-dependent oxidoreductase 2 FAD-binding" evidence="3">
    <location>
        <begin position="118"/>
        <end position="356"/>
    </location>
</feature>
<keyword evidence="1" id="KW-0285">Flavoprotein</keyword>
<evidence type="ECO:0000259" key="3">
    <source>
        <dbReference type="Pfam" id="PF00890"/>
    </source>
</evidence>
<organism evidence="5 6">
    <name type="scientific">Uliginosibacterium silvisoli</name>
    <dbReference type="NCBI Taxonomy" id="3114758"/>
    <lineage>
        <taxon>Bacteria</taxon>
        <taxon>Pseudomonadati</taxon>
        <taxon>Pseudomonadota</taxon>
        <taxon>Betaproteobacteria</taxon>
        <taxon>Rhodocyclales</taxon>
        <taxon>Zoogloeaceae</taxon>
        <taxon>Uliginosibacterium</taxon>
    </lineage>
</organism>
<protein>
    <submittedName>
        <fullName evidence="5">FAD-binding protein</fullName>
    </submittedName>
</protein>
<evidence type="ECO:0000259" key="4">
    <source>
        <dbReference type="Pfam" id="PF02910"/>
    </source>
</evidence>
<dbReference type="Pfam" id="PF02910">
    <property type="entry name" value="Succ_DH_flav_C"/>
    <property type="match status" value="1"/>
</dbReference>
<reference evidence="5 6" key="1">
    <citation type="submission" date="2024-01" db="EMBL/GenBank/DDBJ databases">
        <title>Uliginosibacterium soil sp. nov.</title>
        <authorList>
            <person name="Lv Y."/>
        </authorList>
    </citation>
    <scope>NUCLEOTIDE SEQUENCE [LARGE SCALE GENOMIC DNA]</scope>
    <source>
        <strain evidence="5 6">H3</strain>
    </source>
</reference>
<dbReference type="Proteomes" id="UP001331561">
    <property type="component" value="Unassembled WGS sequence"/>
</dbReference>
<name>A0ABU6K3P5_9RHOO</name>
<dbReference type="PRINTS" id="PR00368">
    <property type="entry name" value="FADPNR"/>
</dbReference>
<dbReference type="InterPro" id="IPR003953">
    <property type="entry name" value="FAD-dep_OxRdtase_2_FAD-bd"/>
</dbReference>
<dbReference type="PANTHER" id="PTHR11632:SF51">
    <property type="entry name" value="SUCCINATE DEHYDROGENASE [UBIQUINONE] FLAVOPROTEIN SUBUNIT, MITOCHONDRIAL"/>
    <property type="match status" value="1"/>
</dbReference>
<sequence length="529" mass="56925">MSFSSSYLEADVLVIGGGLAGAWAAVGAAREGARVILADKGYFGTSGVTAAAGPSHWWVPPAQREEAIDKRAEAGEGLADPRWMARIIDKTWNTLPTLGDYYSFPQNDKGVTIYRSLRGPEYLRAMRKLAEDLGVQILDQSPALELLLHADDSVAGARGVHRQRNESWAVRAGAVVLATGGCAFLSPLLGANNNTGDGYLMAAEAGAELSGMELSAYYTVSPAYSSMTRSMSYAFARYFDASGRELSVPMGPPATAVLARAMLAGPVFCSLDRMPEHVRQQLPQISPNFLLPFVRKGIDPFTQRFEVKLRGEGTVRGVGGLRIADEDCQTTVSGLYAAGDAATRELIAGAISGGGNQNSAWGLSSGLWSGRAAARRARGLGIRADRSVEAIGGAGLRPAHAEDRIDTDEVIRRVQGEMLPYDKNIFRSAPVLLNSLQVLDQLWQAVRDGGRNAATNAVRQREIAALVATGRWCYSAALARQETRGMHRRTDAPQRDERFAHRILTGGLDKVWTRADAQTPQQSHEEIAA</sequence>
<dbReference type="InterPro" id="IPR036188">
    <property type="entry name" value="FAD/NAD-bd_sf"/>
</dbReference>
<evidence type="ECO:0000256" key="2">
    <source>
        <dbReference type="ARBA" id="ARBA00023002"/>
    </source>
</evidence>
<dbReference type="InterPro" id="IPR037099">
    <property type="entry name" value="Fum_R/Succ_DH_flav-like_C_sf"/>
</dbReference>
<dbReference type="PANTHER" id="PTHR11632">
    <property type="entry name" value="SUCCINATE DEHYDROGENASE 2 FLAVOPROTEIN SUBUNIT"/>
    <property type="match status" value="1"/>
</dbReference>
<dbReference type="RefSeq" id="WP_327599141.1">
    <property type="nucleotide sequence ID" value="NZ_JAYXHS010000002.1"/>
</dbReference>
<keyword evidence="6" id="KW-1185">Reference proteome</keyword>
<evidence type="ECO:0000313" key="6">
    <source>
        <dbReference type="Proteomes" id="UP001331561"/>
    </source>
</evidence>
<keyword evidence="2" id="KW-0560">Oxidoreductase</keyword>
<dbReference type="EMBL" id="JAYXHS010000002">
    <property type="protein sequence ID" value="MEC5386166.1"/>
    <property type="molecule type" value="Genomic_DNA"/>
</dbReference>
<dbReference type="InterPro" id="IPR030664">
    <property type="entry name" value="SdhA/FrdA/AprA"/>
</dbReference>
<gene>
    <name evidence="5" type="ORF">VVD49_10540</name>
</gene>
<accession>A0ABU6K3P5</accession>
<dbReference type="SUPFAM" id="SSF46977">
    <property type="entry name" value="Succinate dehydrogenase/fumarate reductase flavoprotein C-terminal domain"/>
    <property type="match status" value="1"/>
</dbReference>
<dbReference type="InterPro" id="IPR015939">
    <property type="entry name" value="Fum_Rdtase/Succ_DH_flav-like_C"/>
</dbReference>
<feature type="domain" description="Fumarate reductase/succinate dehydrogenase flavoprotein-like C-terminal" evidence="4">
    <location>
        <begin position="424"/>
        <end position="502"/>
    </location>
</feature>
<feature type="domain" description="FAD-dependent oxidoreductase 2 FAD-binding" evidence="3">
    <location>
        <begin position="11"/>
        <end position="75"/>
    </location>
</feature>
<dbReference type="Gene3D" id="1.20.58.100">
    <property type="entry name" value="Fumarate reductase/succinate dehydrogenase flavoprotein-like, C-terminal domain"/>
    <property type="match status" value="1"/>
</dbReference>
<comment type="caution">
    <text evidence="5">The sequence shown here is derived from an EMBL/GenBank/DDBJ whole genome shotgun (WGS) entry which is preliminary data.</text>
</comment>
<evidence type="ECO:0000256" key="1">
    <source>
        <dbReference type="ARBA" id="ARBA00022630"/>
    </source>
</evidence>
<proteinExistence type="predicted"/>
<dbReference type="Gene3D" id="3.50.50.60">
    <property type="entry name" value="FAD/NAD(P)-binding domain"/>
    <property type="match status" value="1"/>
</dbReference>